<protein>
    <submittedName>
        <fullName evidence="2">Uncharacterized protein</fullName>
    </submittedName>
</protein>
<evidence type="ECO:0000313" key="2">
    <source>
        <dbReference type="EMBL" id="KAK6350359.1"/>
    </source>
</evidence>
<accession>A0AAV9UZ42</accession>
<dbReference type="Proteomes" id="UP001375240">
    <property type="component" value="Unassembled WGS sequence"/>
</dbReference>
<dbReference type="EMBL" id="JAVHNQ010000004">
    <property type="protein sequence ID" value="KAK6350359.1"/>
    <property type="molecule type" value="Genomic_DNA"/>
</dbReference>
<gene>
    <name evidence="2" type="ORF">TWF696_006591</name>
</gene>
<dbReference type="AlphaFoldDB" id="A0AAV9UZ42"/>
<feature type="compositionally biased region" description="Polar residues" evidence="1">
    <location>
        <begin position="34"/>
        <end position="48"/>
    </location>
</feature>
<feature type="region of interest" description="Disordered" evidence="1">
    <location>
        <begin position="1"/>
        <end position="50"/>
    </location>
</feature>
<feature type="region of interest" description="Disordered" evidence="1">
    <location>
        <begin position="177"/>
        <end position="218"/>
    </location>
</feature>
<name>A0AAV9UZ42_9PEZI</name>
<proteinExistence type="predicted"/>
<feature type="compositionally biased region" description="Basic residues" evidence="1">
    <location>
        <begin position="16"/>
        <end position="26"/>
    </location>
</feature>
<evidence type="ECO:0000313" key="3">
    <source>
        <dbReference type="Proteomes" id="UP001375240"/>
    </source>
</evidence>
<organism evidence="2 3">
    <name type="scientific">Orbilia brochopaga</name>
    <dbReference type="NCBI Taxonomy" id="3140254"/>
    <lineage>
        <taxon>Eukaryota</taxon>
        <taxon>Fungi</taxon>
        <taxon>Dikarya</taxon>
        <taxon>Ascomycota</taxon>
        <taxon>Pezizomycotina</taxon>
        <taxon>Orbiliomycetes</taxon>
        <taxon>Orbiliales</taxon>
        <taxon>Orbiliaceae</taxon>
        <taxon>Orbilia</taxon>
    </lineage>
</organism>
<evidence type="ECO:0000256" key="1">
    <source>
        <dbReference type="SAM" id="MobiDB-lite"/>
    </source>
</evidence>
<comment type="caution">
    <text evidence="2">The sequence shown here is derived from an EMBL/GenBank/DDBJ whole genome shotgun (WGS) entry which is preliminary data.</text>
</comment>
<reference evidence="2 3" key="1">
    <citation type="submission" date="2019-10" db="EMBL/GenBank/DDBJ databases">
        <authorList>
            <person name="Palmer J.M."/>
        </authorList>
    </citation>
    <scope>NUCLEOTIDE SEQUENCE [LARGE SCALE GENOMIC DNA]</scope>
    <source>
        <strain evidence="2 3">TWF696</strain>
    </source>
</reference>
<feature type="region of interest" description="Disordered" evidence="1">
    <location>
        <begin position="139"/>
        <end position="165"/>
    </location>
</feature>
<keyword evidence="3" id="KW-1185">Reference proteome</keyword>
<sequence>MERGGALLKAKGDSKIRRRVSQRTKKFFSPQPPALNSSGRKKQSTGILPSSMVDEHKRSVNAVHASARKRQMYRGRCEGSTGAEICPGAEGAEFGQRVRSLHRSRSSHLGSRRVKKLQGTRAVVIQIGRTRSSAGLLRDVATSRQKNHPRTSVTAEPGKELRKSREKHLAVRFDLQPSIRAGSHWHQKGGVARAEGGRERKTKGAGQRGAPERKPRTADDFRCRDRSIGTGEAADYAGQNTNGGGQGGLLARSQRRIRIAYGGEKSFLAYAPLSQVKGDLAQIFHSWQAYGAGRTRMTKRKNLLWGGGNDETRSPEKILVCTVKLADVSGKTAVTFTRQHGAASKLGEMVEEVISRVSFKIAR</sequence>